<dbReference type="OrthoDB" id="419711at2759"/>
<feature type="transmembrane region" description="Helical" evidence="1">
    <location>
        <begin position="238"/>
        <end position="258"/>
    </location>
</feature>
<dbReference type="AlphaFoldDB" id="A0A7M5WK41"/>
<keyword evidence="3" id="KW-1185">Reference proteome</keyword>
<keyword evidence="1" id="KW-0812">Transmembrane</keyword>
<dbReference type="Proteomes" id="UP000594262">
    <property type="component" value="Unplaced"/>
</dbReference>
<dbReference type="GeneID" id="136808859"/>
<evidence type="ECO:0000256" key="1">
    <source>
        <dbReference type="SAM" id="Phobius"/>
    </source>
</evidence>
<accession>A0A7M5WK41</accession>
<protein>
    <submittedName>
        <fullName evidence="2">Uncharacterized protein</fullName>
    </submittedName>
</protein>
<evidence type="ECO:0000313" key="2">
    <source>
        <dbReference type="EnsemblMetazoa" id="CLYHEMP006492.1"/>
    </source>
</evidence>
<dbReference type="PANTHER" id="PTHR12242:SF1">
    <property type="entry name" value="MYND-TYPE DOMAIN-CONTAINING PROTEIN"/>
    <property type="match status" value="1"/>
</dbReference>
<organism evidence="2 3">
    <name type="scientific">Clytia hemisphaerica</name>
    <dbReference type="NCBI Taxonomy" id="252671"/>
    <lineage>
        <taxon>Eukaryota</taxon>
        <taxon>Metazoa</taxon>
        <taxon>Cnidaria</taxon>
        <taxon>Hydrozoa</taxon>
        <taxon>Hydroidolina</taxon>
        <taxon>Leptothecata</taxon>
        <taxon>Obeliida</taxon>
        <taxon>Clytiidae</taxon>
        <taxon>Clytia</taxon>
    </lineage>
</organism>
<keyword evidence="1" id="KW-0472">Membrane</keyword>
<feature type="transmembrane region" description="Helical" evidence="1">
    <location>
        <begin position="278"/>
        <end position="300"/>
    </location>
</feature>
<name>A0A7M5WK41_9CNID</name>
<feature type="transmembrane region" description="Helical" evidence="1">
    <location>
        <begin position="35"/>
        <end position="59"/>
    </location>
</feature>
<dbReference type="PANTHER" id="PTHR12242">
    <property type="entry name" value="OS02G0130600 PROTEIN-RELATED"/>
    <property type="match status" value="1"/>
</dbReference>
<dbReference type="RefSeq" id="XP_066921521.1">
    <property type="nucleotide sequence ID" value="XM_067065420.1"/>
</dbReference>
<keyword evidence="1" id="KW-1133">Transmembrane helix</keyword>
<feature type="transmembrane region" description="Helical" evidence="1">
    <location>
        <begin position="209"/>
        <end position="231"/>
    </location>
</feature>
<dbReference type="GO" id="GO:0016020">
    <property type="term" value="C:membrane"/>
    <property type="evidence" value="ECO:0007669"/>
    <property type="project" value="TreeGrafter"/>
</dbReference>
<evidence type="ECO:0000313" key="3">
    <source>
        <dbReference type="Proteomes" id="UP000594262"/>
    </source>
</evidence>
<reference evidence="2" key="1">
    <citation type="submission" date="2021-01" db="UniProtKB">
        <authorList>
            <consortium name="EnsemblMetazoa"/>
        </authorList>
    </citation>
    <scope>IDENTIFICATION</scope>
</reference>
<proteinExistence type="predicted"/>
<sequence length="325" mass="37592">MKLKLAREISFSILYLNTRSSKVFYLSIWRHIHPYLLLGLRVFISIYSIVFMGLSIYSYEASRMWLLHITTWNYILSTLYFVLVIGIGLKELFSERRQSISSYSVISISPREHEDGELTEPAQRTGNAIPIILLDGKEIIFNYDSDASDSDDDDVIDIDDDVISVGYQLPIFYKMTYCIFNVSGNLSVVIAIAYWSMLHNYDIPILLNLTSYIQIDGSVIILFWFLLEVIFNDIPIHILHFVYPLVTVIVYFVTYIVYTVSTGHVVYDNINFIDHPGHAGFVVLIFAFAVLLIQLVLFLLEQLKRYLADRLNKLRKESRAYAEDS</sequence>
<dbReference type="EnsemblMetazoa" id="CLYHEMT006492.1">
    <property type="protein sequence ID" value="CLYHEMP006492.1"/>
    <property type="gene ID" value="CLYHEMG006492"/>
</dbReference>
<feature type="transmembrane region" description="Helical" evidence="1">
    <location>
        <begin position="177"/>
        <end position="197"/>
    </location>
</feature>
<feature type="transmembrane region" description="Helical" evidence="1">
    <location>
        <begin position="65"/>
        <end position="89"/>
    </location>
</feature>